<reference evidence="2" key="1">
    <citation type="journal article" date="2021" name="J Fungi (Basel)">
        <title>Virulence traits and population genomics of the black yeast Aureobasidium melanogenum.</title>
        <authorList>
            <person name="Cernosa A."/>
            <person name="Sun X."/>
            <person name="Gostincar C."/>
            <person name="Fang C."/>
            <person name="Gunde-Cimerman N."/>
            <person name="Song Z."/>
        </authorList>
    </citation>
    <scope>NUCLEOTIDE SEQUENCE</scope>
    <source>
        <strain evidence="2">EXF-8016</strain>
    </source>
</reference>
<comment type="caution">
    <text evidence="2">The sequence shown here is derived from an EMBL/GenBank/DDBJ whole genome shotgun (WGS) entry which is preliminary data.</text>
</comment>
<evidence type="ECO:0000256" key="1">
    <source>
        <dbReference type="SAM" id="MobiDB-lite"/>
    </source>
</evidence>
<dbReference type="EMBL" id="JAHFYH010000139">
    <property type="protein sequence ID" value="KAH0211406.1"/>
    <property type="molecule type" value="Genomic_DNA"/>
</dbReference>
<feature type="region of interest" description="Disordered" evidence="1">
    <location>
        <begin position="205"/>
        <end position="247"/>
    </location>
</feature>
<dbReference type="OrthoDB" id="3891782at2759"/>
<name>A0A9P8G6W4_AURME</name>
<proteinExistence type="predicted"/>
<organism evidence="2 3">
    <name type="scientific">Aureobasidium melanogenum</name>
    <name type="common">Aureobasidium pullulans var. melanogenum</name>
    <dbReference type="NCBI Taxonomy" id="46634"/>
    <lineage>
        <taxon>Eukaryota</taxon>
        <taxon>Fungi</taxon>
        <taxon>Dikarya</taxon>
        <taxon>Ascomycota</taxon>
        <taxon>Pezizomycotina</taxon>
        <taxon>Dothideomycetes</taxon>
        <taxon>Dothideomycetidae</taxon>
        <taxon>Dothideales</taxon>
        <taxon>Saccotheciaceae</taxon>
        <taxon>Aureobasidium</taxon>
    </lineage>
</organism>
<dbReference type="AlphaFoldDB" id="A0A9P8G6W4"/>
<evidence type="ECO:0000313" key="3">
    <source>
        <dbReference type="Proteomes" id="UP000767238"/>
    </source>
</evidence>
<reference evidence="2" key="2">
    <citation type="submission" date="2021-08" db="EMBL/GenBank/DDBJ databases">
        <authorList>
            <person name="Gostincar C."/>
            <person name="Sun X."/>
            <person name="Song Z."/>
            <person name="Gunde-Cimerman N."/>
        </authorList>
    </citation>
    <scope>NUCLEOTIDE SEQUENCE</scope>
    <source>
        <strain evidence="2">EXF-8016</strain>
    </source>
</reference>
<gene>
    <name evidence="2" type="ORF">KCV03_g9733</name>
</gene>
<feature type="non-terminal residue" evidence="2">
    <location>
        <position position="633"/>
    </location>
</feature>
<evidence type="ECO:0000313" key="2">
    <source>
        <dbReference type="EMBL" id="KAH0211406.1"/>
    </source>
</evidence>
<dbReference type="Proteomes" id="UP000767238">
    <property type="component" value="Unassembled WGS sequence"/>
</dbReference>
<accession>A0A9P8G6W4</accession>
<protein>
    <submittedName>
        <fullName evidence="2">Uncharacterized protein</fullName>
    </submittedName>
</protein>
<sequence>MESIVVAPKTLAQVCLQDGSTSHQYTMDMMFEEDTFYCKLSTSARLNDSHKKLSIYLFLDASHVESLEVCDNEADVILPSVTSCFVERAFCASPGEIVGLRFVLKRHAPLLAPDSILQKKPSSYDKIKALLQIGQSGSFRVYVPSSAISMKHLSALCHALATRDLKYAPEGIVKSLYPRDTNKLITRLDDISSLYPQGLPPYDFSTVVGTRDDESTGQSDFDPASGSRASRKRRISSLASRQTPAKRQLFTEKAAPNPWEPAIAAQGTQIAALCAQISILREEVQQLRHANVADARPTPIPYCVSPSRASTVVNTNEEFVMIVRDNVINQQEQRAWLGTDFDYNDEQIGLPHPCTPPPWSPTEVNTPTEVSTPTKAIAATRGHSSVDTDTPTNANVSFQAQTSSTHCPSSPHIRPTFLARGTKIERENALKAQHVREMLEALPNELVLEILSGSRVQDLLAIQQGPAQAKIPSSSDQFAVTKVKQTVTGHMDTDKYTDEFFNQKVKQAFKSLVHQRLDRLVHDQLPLAAELFFRSAVEDLRDQFYEDCKMNEASLSETVDEGCTTLHVETEKCTTEIHDLIQDRLDELEHQSNKFKISTGEQLACLGYWSNQFAESNGNQKHATKITERCMSV</sequence>